<sequence length="429" mass="51034">MTDIGSKYPHLPAYQYFQEFHNDENVREKCEKCVISSYLANNYPWIKHLCCKLHKNIKIVNKEENVTSYLGEKHCFDLNYWLYNEVYKNLKHDEKHKDFYYIVDYLMEIWKRIKKEDYADWKYLCNPDKTLCDMKFLKEVKTLFDNAENYFFIRDEALNSLANTCSKYFDYISYNAELYYRWKSICTNGESNICSKYIDNFHGYNPERVLKKFSKWSLFWLYTTNRCIQKIVSVVKEARELPPINVLKSREYVEINKYENRELNDLRNEGEPEEEEDDELLHEEEGETIFDDSDTEDVLSGDEAENEGVELKTTKNFLGPNDELIKEVPPVELMEADISGNNFLLTLEKSIPFVLKNTIPMSTYMLSLFAIYGLFSKFDPINKYYSNKQGMNINEPILEDQENALLYEVNDPLHFSYCENNYSIGYLPL</sequence>
<evidence type="ECO:0000313" key="2">
    <source>
        <dbReference type="EMBL" id="SBT00850.1"/>
    </source>
</evidence>
<feature type="region of interest" description="Disordered" evidence="1">
    <location>
        <begin position="264"/>
        <end position="306"/>
    </location>
</feature>
<organism evidence="2 3">
    <name type="scientific">Plasmodium ovale curtisi</name>
    <dbReference type="NCBI Taxonomy" id="864141"/>
    <lineage>
        <taxon>Eukaryota</taxon>
        <taxon>Sar</taxon>
        <taxon>Alveolata</taxon>
        <taxon>Apicomplexa</taxon>
        <taxon>Aconoidasida</taxon>
        <taxon>Haemosporida</taxon>
        <taxon>Plasmodiidae</taxon>
        <taxon>Plasmodium</taxon>
        <taxon>Plasmodium (Plasmodium)</taxon>
    </lineage>
</organism>
<accession>A0A1A8X6G1</accession>
<protein>
    <submittedName>
        <fullName evidence="2">PIR Superfamily Protein</fullName>
    </submittedName>
</protein>
<gene>
    <name evidence="2" type="ORF">POVCU1_062750</name>
</gene>
<dbReference type="InterPro" id="IPR008780">
    <property type="entry name" value="Plasmodium_Vir"/>
</dbReference>
<evidence type="ECO:0000313" key="3">
    <source>
        <dbReference type="Proteomes" id="UP000078546"/>
    </source>
</evidence>
<dbReference type="AlphaFoldDB" id="A0A1A8X6G1"/>
<dbReference type="Proteomes" id="UP000078546">
    <property type="component" value="Unassembled WGS sequence"/>
</dbReference>
<proteinExistence type="predicted"/>
<dbReference type="Pfam" id="PF05795">
    <property type="entry name" value="Plasmodium_Vir"/>
    <property type="match status" value="1"/>
</dbReference>
<evidence type="ECO:0000256" key="1">
    <source>
        <dbReference type="SAM" id="MobiDB-lite"/>
    </source>
</evidence>
<reference evidence="3" key="1">
    <citation type="submission" date="2016-05" db="EMBL/GenBank/DDBJ databases">
        <authorList>
            <person name="Naeem Raeece"/>
        </authorList>
    </citation>
    <scope>NUCLEOTIDE SEQUENCE [LARGE SCALE GENOMIC DNA]</scope>
</reference>
<dbReference type="EMBL" id="FLQV01002144">
    <property type="protein sequence ID" value="SBT00850.1"/>
    <property type="molecule type" value="Genomic_DNA"/>
</dbReference>
<dbReference type="VEuPathDB" id="PlasmoDB:PocGH01_00024700"/>
<name>A0A1A8X6G1_PLAOA</name>
<feature type="compositionally biased region" description="Acidic residues" evidence="1">
    <location>
        <begin position="271"/>
        <end position="306"/>
    </location>
</feature>